<organism evidence="2">
    <name type="scientific">Castor canadensis</name>
    <name type="common">American beaver</name>
    <dbReference type="NCBI Taxonomy" id="51338"/>
    <lineage>
        <taxon>Eukaryota</taxon>
        <taxon>Metazoa</taxon>
        <taxon>Chordata</taxon>
        <taxon>Craniata</taxon>
        <taxon>Vertebrata</taxon>
        <taxon>Euteleostomi</taxon>
        <taxon>Mammalia</taxon>
        <taxon>Eutheria</taxon>
        <taxon>Euarchontoglires</taxon>
        <taxon>Glires</taxon>
        <taxon>Rodentia</taxon>
        <taxon>Castorimorpha</taxon>
        <taxon>Castoridae</taxon>
        <taxon>Castor</taxon>
    </lineage>
</organism>
<evidence type="ECO:0000313" key="2">
    <source>
        <dbReference type="RefSeq" id="XP_020014723.1"/>
    </source>
</evidence>
<sequence>MLAAQESWIATGRTSSTPSPSSSRHPCSGTSLDGTRCVCSTTPPSSTRILYCNSSVRSTAALLSALFLGCPTAKDSADPLRSARSILPPAPRPHLCILPASCIPPDPCISLAVYLQPLAVDPKPPVLHRPSVFQPTLYLPTSLYSTGTCIHQALRRLRQPWTTSHPAGPPDVHYLPVPCVQPDALPQLSPGYKKHFGFPQATVIHKTAELRHFSESFPIPVGRQALLRRREGTCPLHFSVFLRSL</sequence>
<dbReference type="AlphaFoldDB" id="A0A8B7U4Q0"/>
<name>A0A8B7U4Q0_CASCN</name>
<dbReference type="RefSeq" id="XP_020014723.1">
    <property type="nucleotide sequence ID" value="XM_020159134.1"/>
</dbReference>
<protein>
    <submittedName>
        <fullName evidence="2">Uncharacterized protein LOC109683339</fullName>
    </submittedName>
</protein>
<reference evidence="2" key="1">
    <citation type="submission" date="2025-08" db="UniProtKB">
        <authorList>
            <consortium name="RefSeq"/>
        </authorList>
    </citation>
    <scope>IDENTIFICATION</scope>
    <source>
        <tissue evidence="2">Leukocyte</tissue>
    </source>
</reference>
<feature type="compositionally biased region" description="Low complexity" evidence="1">
    <location>
        <begin position="11"/>
        <end position="31"/>
    </location>
</feature>
<dbReference type="KEGG" id="ccan:109683339"/>
<feature type="region of interest" description="Disordered" evidence="1">
    <location>
        <begin position="1"/>
        <end position="32"/>
    </location>
</feature>
<evidence type="ECO:0000256" key="1">
    <source>
        <dbReference type="SAM" id="MobiDB-lite"/>
    </source>
</evidence>
<proteinExistence type="predicted"/>
<gene>
    <name evidence="2" type="primary">LOC109683339</name>
</gene>
<accession>A0A8B7U4Q0</accession>